<name>A0ABR0R7L8_9EURO</name>
<dbReference type="GeneID" id="90004593"/>
<dbReference type="InterPro" id="IPR054208">
    <property type="entry name" value="DUF6914"/>
</dbReference>
<dbReference type="Pfam" id="PF21858">
    <property type="entry name" value="DUF6914"/>
    <property type="match status" value="1"/>
</dbReference>
<gene>
    <name evidence="1" type="ORF">PMZ80_011144</name>
</gene>
<evidence type="ECO:0000313" key="1">
    <source>
        <dbReference type="EMBL" id="KAK5936616.1"/>
    </source>
</evidence>
<dbReference type="EMBL" id="JAVHJV010000026">
    <property type="protein sequence ID" value="KAK5936616.1"/>
    <property type="molecule type" value="Genomic_DNA"/>
</dbReference>
<accession>A0ABR0R7L8</accession>
<comment type="caution">
    <text evidence="1">The sequence shown here is derived from an EMBL/GenBank/DDBJ whole genome shotgun (WGS) entry which is preliminary data.</text>
</comment>
<dbReference type="RefSeq" id="XP_064724706.1">
    <property type="nucleotide sequence ID" value="XM_064879532.1"/>
</dbReference>
<organism evidence="1 2">
    <name type="scientific">Knufia obscura</name>
    <dbReference type="NCBI Taxonomy" id="1635080"/>
    <lineage>
        <taxon>Eukaryota</taxon>
        <taxon>Fungi</taxon>
        <taxon>Dikarya</taxon>
        <taxon>Ascomycota</taxon>
        <taxon>Pezizomycotina</taxon>
        <taxon>Eurotiomycetes</taxon>
        <taxon>Chaetothyriomycetidae</taxon>
        <taxon>Chaetothyriales</taxon>
        <taxon>Trichomeriaceae</taxon>
        <taxon>Knufia</taxon>
    </lineage>
</organism>
<protein>
    <submittedName>
        <fullName evidence="1">Uncharacterized protein</fullName>
    </submittedName>
</protein>
<proteinExistence type="predicted"/>
<dbReference type="Proteomes" id="UP001334248">
    <property type="component" value="Unassembled WGS sequence"/>
</dbReference>
<reference evidence="1 2" key="1">
    <citation type="journal article" date="2023" name="Res Sq">
        <title>Genomic and morphological characterization of Knufia obscura isolated from the Mars 2020 spacecraft assembly facility.</title>
        <authorList>
            <person name="Chander A.M."/>
            <person name="Teixeira M.M."/>
            <person name="Singh N.K."/>
            <person name="Williams M.P."/>
            <person name="Parker C.W."/>
            <person name="Leo P."/>
            <person name="Stajich J.E."/>
            <person name="Torok T."/>
            <person name="Tighe S."/>
            <person name="Mason C.E."/>
            <person name="Venkateswaran K."/>
        </authorList>
    </citation>
    <scope>NUCLEOTIDE SEQUENCE [LARGE SCALE GENOMIC DNA]</scope>
    <source>
        <strain evidence="1 2">CCFEE 5817</strain>
    </source>
</reference>
<sequence>MPSDKARLYVALYHWALLVAPKNENNDSTGMRYHAKNAPGQSTWVFEEKPTSITATNMMLVRFMIGKINDPHALAAKLRQVPVVNENLDWNCVNWLKSALALIAQDTSLMGISTWKWQTVRAASMQHCEQKTAQGRFRGEGNFDTSKVPTFDLLQGKEMTK</sequence>
<evidence type="ECO:0000313" key="2">
    <source>
        <dbReference type="Proteomes" id="UP001334248"/>
    </source>
</evidence>
<keyword evidence="2" id="KW-1185">Reference proteome</keyword>